<dbReference type="NCBIfam" id="NF041721">
    <property type="entry name" value="phane_AmcA_1"/>
    <property type="match status" value="1"/>
</dbReference>
<evidence type="ECO:0000313" key="2">
    <source>
        <dbReference type="EMBL" id="AZS86761.1"/>
    </source>
</evidence>
<reference evidence="2 4" key="2">
    <citation type="submission" date="2018-12" db="EMBL/GenBank/DDBJ databases">
        <title>Streptomyces griseoviridis F1-27 complete genome.</title>
        <authorList>
            <person name="Mariita R.M."/>
            <person name="Sello J.K."/>
        </authorList>
    </citation>
    <scope>NUCLEOTIDE SEQUENCE [LARGE SCALE GENOMIC DNA]</scope>
    <source>
        <strain evidence="2 4">F1-27</strain>
    </source>
</reference>
<evidence type="ECO:0000313" key="3">
    <source>
        <dbReference type="EMBL" id="QCN86380.1"/>
    </source>
</evidence>
<keyword evidence="5" id="KW-1185">Reference proteome</keyword>
<accession>A0A3Q9KXG9</accession>
<evidence type="ECO:0000313" key="5">
    <source>
        <dbReference type="Proteomes" id="UP000501753"/>
    </source>
</evidence>
<dbReference type="OrthoDB" id="4317156at2"/>
<dbReference type="EMBL" id="CP029078">
    <property type="protein sequence ID" value="QCN86380.1"/>
    <property type="molecule type" value="Genomic_DNA"/>
</dbReference>
<dbReference type="AlphaFoldDB" id="A0A3Q9KXG9"/>
<dbReference type="RefSeq" id="WP_127179571.1">
    <property type="nucleotide sequence ID" value="NZ_CP029078.1"/>
</dbReference>
<reference evidence="3 5" key="1">
    <citation type="submission" date="2018-04" db="EMBL/GenBank/DDBJ databases">
        <title>Complete genome sequences of Streptomyces griseoviridis K61 and characterization of antagonistic properties of biological control agents.</title>
        <authorList>
            <person name="Mariita R.M."/>
            <person name="Sello J.K."/>
        </authorList>
    </citation>
    <scope>NUCLEOTIDE SEQUENCE [LARGE SCALE GENOMIC DNA]</scope>
    <source>
        <strain evidence="3 5">K61</strain>
    </source>
</reference>
<dbReference type="Proteomes" id="UP000271291">
    <property type="component" value="Chromosome"/>
</dbReference>
<proteinExistence type="predicted"/>
<organism evidence="2 4">
    <name type="scientific">Streptomyces griseoviridis</name>
    <dbReference type="NCBI Taxonomy" id="45398"/>
    <lineage>
        <taxon>Bacteria</taxon>
        <taxon>Bacillati</taxon>
        <taxon>Actinomycetota</taxon>
        <taxon>Actinomycetes</taxon>
        <taxon>Kitasatosporales</taxon>
        <taxon>Streptomycetaceae</taxon>
        <taxon>Streptomyces</taxon>
    </lineage>
</organism>
<dbReference type="Proteomes" id="UP000501753">
    <property type="component" value="Chromosome"/>
</dbReference>
<name>A0A3Q9KXG9_STRGD</name>
<dbReference type="EMBL" id="CP034687">
    <property type="protein sequence ID" value="AZS86761.1"/>
    <property type="molecule type" value="Genomic_DNA"/>
</dbReference>
<feature type="region of interest" description="Disordered" evidence="1">
    <location>
        <begin position="24"/>
        <end position="62"/>
    </location>
</feature>
<gene>
    <name evidence="3" type="ORF">DDJ31_16490</name>
    <name evidence="2" type="ORF">ELQ87_22775</name>
</gene>
<dbReference type="KEGG" id="sgd:ELQ87_22775"/>
<sequence length="62" mass="6898">MTLLEGLAASDAPVVMKLVGTHGAPAPSIAGTPWDNRPTWDNWNKNPAPFDNRPTWDNWNKR</sequence>
<protein>
    <submittedName>
        <fullName evidence="2">Uncharacterized protein</fullName>
    </submittedName>
</protein>
<evidence type="ECO:0000256" key="1">
    <source>
        <dbReference type="SAM" id="MobiDB-lite"/>
    </source>
</evidence>
<evidence type="ECO:0000313" key="4">
    <source>
        <dbReference type="Proteomes" id="UP000271291"/>
    </source>
</evidence>